<protein>
    <submittedName>
        <fullName evidence="2">Uncharacterized protein</fullName>
    </submittedName>
</protein>
<evidence type="ECO:0000313" key="3">
    <source>
        <dbReference type="Proteomes" id="UP000188324"/>
    </source>
</evidence>
<evidence type="ECO:0000313" key="2">
    <source>
        <dbReference type="EMBL" id="AQP44429.1"/>
    </source>
</evidence>
<feature type="compositionally biased region" description="Low complexity" evidence="1">
    <location>
        <begin position="11"/>
        <end position="20"/>
    </location>
</feature>
<gene>
    <name evidence="2" type="ORF">RPIT_06055</name>
</gene>
<feature type="region of interest" description="Disordered" evidence="1">
    <location>
        <begin position="1"/>
        <end position="20"/>
    </location>
</feature>
<dbReference type="AlphaFoldDB" id="A0A1Q2CE80"/>
<dbReference type="EMBL" id="CP019605">
    <property type="protein sequence ID" value="AQP44429.1"/>
    <property type="molecule type" value="Genomic_DNA"/>
</dbReference>
<sequence>MFPLGSCAIGSPTPTTYSEPSSVIWARPRTWKGVSCTWTGWASAVVDEVVDAPDSDRHTVLRFDGHRRRVVEVPTLASAGP</sequence>
<dbReference type="Proteomes" id="UP000188324">
    <property type="component" value="Chromosome"/>
</dbReference>
<dbReference type="KEGG" id="tfl:RPIT_06055"/>
<name>A0A1Q2CE80_9ACTN</name>
<accession>A0A1Q2CE80</accession>
<keyword evidence="3" id="KW-1185">Reference proteome</keyword>
<proteinExistence type="predicted"/>
<organism evidence="2 3">
    <name type="scientific">Tessaracoccus flavus</name>
    <dbReference type="NCBI Taxonomy" id="1610493"/>
    <lineage>
        <taxon>Bacteria</taxon>
        <taxon>Bacillati</taxon>
        <taxon>Actinomycetota</taxon>
        <taxon>Actinomycetes</taxon>
        <taxon>Propionibacteriales</taxon>
        <taxon>Propionibacteriaceae</taxon>
        <taxon>Tessaracoccus</taxon>
    </lineage>
</organism>
<reference evidence="2 3" key="1">
    <citation type="journal article" date="2016" name="Int. J. Syst. Evol. Microbiol.">
        <title>Tessaracoccus flavus sp. nov., isolated from the drainage system of a lindane-producing factory.</title>
        <authorList>
            <person name="Kumari R."/>
            <person name="Singh P."/>
            <person name="Schumann P."/>
            <person name="Lal R."/>
        </authorList>
    </citation>
    <scope>NUCLEOTIDE SEQUENCE [LARGE SCALE GENOMIC DNA]</scope>
    <source>
        <strain evidence="2 3">RP1T</strain>
    </source>
</reference>
<evidence type="ECO:0000256" key="1">
    <source>
        <dbReference type="SAM" id="MobiDB-lite"/>
    </source>
</evidence>